<gene>
    <name evidence="6" type="ORF">LWI28_022904</name>
</gene>
<keyword evidence="7" id="KW-1185">Reference proteome</keyword>
<dbReference type="InterPro" id="IPR007930">
    <property type="entry name" value="DUF724"/>
</dbReference>
<feature type="compositionally biased region" description="Basic and acidic residues" evidence="4">
    <location>
        <begin position="35"/>
        <end position="45"/>
    </location>
</feature>
<comment type="caution">
    <text evidence="6">The sequence shown here is derived from an EMBL/GenBank/DDBJ whole genome shotgun (WGS) entry which is preliminary data.</text>
</comment>
<organism evidence="6 7">
    <name type="scientific">Acer negundo</name>
    <name type="common">Box elder</name>
    <dbReference type="NCBI Taxonomy" id="4023"/>
    <lineage>
        <taxon>Eukaryota</taxon>
        <taxon>Viridiplantae</taxon>
        <taxon>Streptophyta</taxon>
        <taxon>Embryophyta</taxon>
        <taxon>Tracheophyta</taxon>
        <taxon>Spermatophyta</taxon>
        <taxon>Magnoliopsida</taxon>
        <taxon>eudicotyledons</taxon>
        <taxon>Gunneridae</taxon>
        <taxon>Pentapetalae</taxon>
        <taxon>rosids</taxon>
        <taxon>malvids</taxon>
        <taxon>Sapindales</taxon>
        <taxon>Sapindaceae</taxon>
        <taxon>Hippocastanoideae</taxon>
        <taxon>Acereae</taxon>
        <taxon>Acer</taxon>
    </lineage>
</organism>
<dbReference type="PANTHER" id="PTHR31917">
    <property type="entry name" value="AGENET DOMAIN-CONTAINING PROTEIN-RELATED"/>
    <property type="match status" value="1"/>
</dbReference>
<keyword evidence="1" id="KW-0813">Transport</keyword>
<reference evidence="6" key="1">
    <citation type="journal article" date="2022" name="Plant J.">
        <title>Strategies of tolerance reflected in two North American maple genomes.</title>
        <authorList>
            <person name="McEvoy S.L."/>
            <person name="Sezen U.U."/>
            <person name="Trouern-Trend A."/>
            <person name="McMahon S.M."/>
            <person name="Schaberg P.G."/>
            <person name="Yang J."/>
            <person name="Wegrzyn J.L."/>
            <person name="Swenson N.G."/>
        </authorList>
    </citation>
    <scope>NUCLEOTIDE SEQUENCE</scope>
    <source>
        <strain evidence="6">91603</strain>
    </source>
</reference>
<dbReference type="CDD" id="cd20405">
    <property type="entry name" value="Tudor_Agenet_AtDUF_rpt1_3"/>
    <property type="match status" value="1"/>
</dbReference>
<dbReference type="InterPro" id="IPR008395">
    <property type="entry name" value="Agenet-like_dom"/>
</dbReference>
<evidence type="ECO:0000259" key="5">
    <source>
        <dbReference type="SMART" id="SM00743"/>
    </source>
</evidence>
<keyword evidence="3" id="KW-0175">Coiled coil</keyword>
<sequence>MDGGRGGGRDAHVHKLSPSFFKYDNVGCYTTNSETEDKKSNEHDYPSSPDDTFVGVEQGTSVEDGIRGTKNCGGAGGVTFGGPSHNLFPTTTSRWILPCASRYSFGTTPSASTSQKRPLFTTPAAQLTDLDIQEKIKMGSSGDANSNLFGKGSLVEVSSQADGFPGGWYLAKILERPKEKEKEMIFLVEYQRLRCKSNNVSTKLVKAVNFEFIRPVPPPPPNREHQIFKPNDVVDVYHVNGWRAGVVFKALDEPGCYSVMLKNPPDLICYRSPDLRPPLDWVDNKWVPLQKQKEVVTRNQKKQGANPSKSLLADKECGGAEGAVGKMTVGDSATVGVESVGESTGEYVGFSCPDISGRTINQLIEFKQILNDEVVQYAAGAAMNDDMPCKDQNLRIVEDSPVMQLIKAMDVFQSIPQEPHFRPLAECEEVCREGLALGHMMTFVNVTKKISTLQASDLRIDFDSLLKCLSELELHGFNVEAVRSRLLELQSMKDSQEQLKTKSKNIKSEIIEQTHERSKVKAELDEVMKDLKLLEDKKKEVEEKKARLLLTNNENDSEIVKLKSGIGSLFEEIKKVNNEFKSVAGTPWKK</sequence>
<proteinExistence type="predicted"/>
<evidence type="ECO:0000256" key="2">
    <source>
        <dbReference type="ARBA" id="ARBA00022604"/>
    </source>
</evidence>
<name>A0AAD5IAL2_ACENE</name>
<feature type="coiled-coil region" evidence="3">
    <location>
        <begin position="489"/>
        <end position="554"/>
    </location>
</feature>
<evidence type="ECO:0000313" key="6">
    <source>
        <dbReference type="EMBL" id="KAI9157460.1"/>
    </source>
</evidence>
<feature type="domain" description="Agenet" evidence="5">
    <location>
        <begin position="147"/>
        <end position="221"/>
    </location>
</feature>
<protein>
    <recommendedName>
        <fullName evidence="5">Agenet domain-containing protein</fullName>
    </recommendedName>
</protein>
<dbReference type="Pfam" id="PF05641">
    <property type="entry name" value="Agenet"/>
    <property type="match status" value="1"/>
</dbReference>
<evidence type="ECO:0000256" key="1">
    <source>
        <dbReference type="ARBA" id="ARBA00022448"/>
    </source>
</evidence>
<dbReference type="Gene3D" id="2.30.30.140">
    <property type="match status" value="1"/>
</dbReference>
<dbReference type="PANTHER" id="PTHR31917:SF153">
    <property type="entry name" value="DUF724 DOMAIN-CONTAINING PROTEIN 3-RELATED"/>
    <property type="match status" value="1"/>
</dbReference>
<evidence type="ECO:0000256" key="3">
    <source>
        <dbReference type="SAM" id="Coils"/>
    </source>
</evidence>
<evidence type="ECO:0000256" key="4">
    <source>
        <dbReference type="SAM" id="MobiDB-lite"/>
    </source>
</evidence>
<feature type="region of interest" description="Disordered" evidence="4">
    <location>
        <begin position="33"/>
        <end position="53"/>
    </location>
</feature>
<accession>A0AAD5IAL2</accession>
<feature type="domain" description="Agenet" evidence="5">
    <location>
        <begin position="226"/>
        <end position="283"/>
    </location>
</feature>
<dbReference type="AlphaFoldDB" id="A0AAD5IAL2"/>
<dbReference type="SMART" id="SM00743">
    <property type="entry name" value="Agenet"/>
    <property type="match status" value="2"/>
</dbReference>
<dbReference type="Pfam" id="PF05266">
    <property type="entry name" value="DUF724"/>
    <property type="match status" value="1"/>
</dbReference>
<reference evidence="6" key="2">
    <citation type="submission" date="2023-02" db="EMBL/GenBank/DDBJ databases">
        <authorList>
            <person name="Swenson N.G."/>
            <person name="Wegrzyn J.L."/>
            <person name="Mcevoy S.L."/>
        </authorList>
    </citation>
    <scope>NUCLEOTIDE SEQUENCE</scope>
    <source>
        <strain evidence="6">91603</strain>
        <tissue evidence="6">Leaf</tissue>
    </source>
</reference>
<evidence type="ECO:0000313" key="7">
    <source>
        <dbReference type="Proteomes" id="UP001064489"/>
    </source>
</evidence>
<dbReference type="InterPro" id="IPR014002">
    <property type="entry name" value="Agenet_dom_plant"/>
</dbReference>
<dbReference type="EMBL" id="JAJSOW010000107">
    <property type="protein sequence ID" value="KAI9157460.1"/>
    <property type="molecule type" value="Genomic_DNA"/>
</dbReference>
<dbReference type="Proteomes" id="UP001064489">
    <property type="component" value="Chromosome 12"/>
</dbReference>
<keyword evidence="2" id="KW-0341">Growth regulation</keyword>